<evidence type="ECO:0000259" key="1">
    <source>
        <dbReference type="Pfam" id="PF00534"/>
    </source>
</evidence>
<dbReference type="RefSeq" id="WP_059435154.1">
    <property type="nucleotide sequence ID" value="NZ_FAVB01000002.1"/>
</dbReference>
<gene>
    <name evidence="2" type="ORF">ERS686654_01149</name>
</gene>
<protein>
    <submittedName>
        <fullName evidence="2">Cell division protease FtsH-like protein</fullName>
        <ecNumber evidence="2">2.4.1.11</ecNumber>
        <ecNumber evidence="2">3.4.24.-</ecNumber>
    </submittedName>
</protein>
<keyword evidence="2" id="KW-0132">Cell division</keyword>
<dbReference type="InterPro" id="IPR050194">
    <property type="entry name" value="Glycosyltransferase_grp1"/>
</dbReference>
<proteinExistence type="predicted"/>
<reference evidence="2 3" key="1">
    <citation type="submission" date="2015-11" db="EMBL/GenBank/DDBJ databases">
        <authorList>
            <consortium name="Pathogen Informatics"/>
        </authorList>
    </citation>
    <scope>NUCLEOTIDE SEQUENCE [LARGE SCALE GENOMIC DNA]</scope>
    <source>
        <strain evidence="2 3">006A-0059</strain>
    </source>
</reference>
<feature type="domain" description="Glycosyl transferase family 1" evidence="1">
    <location>
        <begin position="180"/>
        <end position="310"/>
    </location>
</feature>
<evidence type="ECO:0000313" key="2">
    <source>
        <dbReference type="EMBL" id="CUU80126.1"/>
    </source>
</evidence>
<dbReference type="GO" id="GO:0006508">
    <property type="term" value="P:proteolysis"/>
    <property type="evidence" value="ECO:0007669"/>
    <property type="project" value="UniProtKB-KW"/>
</dbReference>
<evidence type="ECO:0000313" key="3">
    <source>
        <dbReference type="Proteomes" id="UP000052237"/>
    </source>
</evidence>
<keyword evidence="2" id="KW-0378">Hydrolase</keyword>
<dbReference type="PANTHER" id="PTHR45947">
    <property type="entry name" value="SULFOQUINOVOSYL TRANSFERASE SQD2"/>
    <property type="match status" value="1"/>
</dbReference>
<dbReference type="EC" id="2.4.1.11" evidence="2"/>
<keyword evidence="2" id="KW-0808">Transferase</keyword>
<keyword evidence="2" id="KW-0645">Protease</keyword>
<dbReference type="SUPFAM" id="SSF53756">
    <property type="entry name" value="UDP-Glycosyltransferase/glycogen phosphorylase"/>
    <property type="match status" value="1"/>
</dbReference>
<dbReference type="GO" id="GO:0051301">
    <property type="term" value="P:cell division"/>
    <property type="evidence" value="ECO:0007669"/>
    <property type="project" value="UniProtKB-KW"/>
</dbReference>
<comment type="caution">
    <text evidence="2">The sequence shown here is derived from an EMBL/GenBank/DDBJ whole genome shotgun (WGS) entry which is preliminary data.</text>
</comment>
<keyword evidence="3" id="KW-1185">Reference proteome</keyword>
<dbReference type="Gene3D" id="3.40.50.2000">
    <property type="entry name" value="Glycogen Phosphorylase B"/>
    <property type="match status" value="1"/>
</dbReference>
<dbReference type="Pfam" id="PF00534">
    <property type="entry name" value="Glycos_transf_1"/>
    <property type="match status" value="1"/>
</dbReference>
<accession>A0A0S4S1A8</accession>
<dbReference type="Proteomes" id="UP000052237">
    <property type="component" value="Unassembled WGS sequence"/>
</dbReference>
<dbReference type="PANTHER" id="PTHR45947:SF3">
    <property type="entry name" value="SULFOQUINOVOSYL TRANSFERASE SQD2"/>
    <property type="match status" value="1"/>
</dbReference>
<keyword evidence="2" id="KW-0131">Cell cycle</keyword>
<dbReference type="GO" id="GO:0008233">
    <property type="term" value="F:peptidase activity"/>
    <property type="evidence" value="ECO:0007669"/>
    <property type="project" value="UniProtKB-KW"/>
</dbReference>
<dbReference type="EC" id="3.4.24.-" evidence="2"/>
<dbReference type="CDD" id="cd03801">
    <property type="entry name" value="GT4_PimA-like"/>
    <property type="match status" value="1"/>
</dbReference>
<keyword evidence="2" id="KW-0328">Glycosyltransferase</keyword>
<dbReference type="EMBL" id="FAVB01000002">
    <property type="protein sequence ID" value="CUU80126.1"/>
    <property type="molecule type" value="Genomic_DNA"/>
</dbReference>
<dbReference type="GO" id="GO:0004373">
    <property type="term" value="F:alpha-1,4-glucan glucosyltransferase (UDP-glucose donor) activity"/>
    <property type="evidence" value="ECO:0007669"/>
    <property type="project" value="UniProtKB-EC"/>
</dbReference>
<sequence length="341" mass="39246">MYDYLIVTHIPAFYKINLYNELNKKLNIFVIFIASDTDEKRSNDFSNLANANFKYKVLFDGNFQSRNIFINISNINKMLKILKFKRLIVSGWDLIEFWYLVFSNKKIKNYLTLESTIIESSHKNIKGFIKKIFLSRISTVFASGQLHLQLLNVLNYLGNVKVTKGVGIINKPSYEIIEKEYNKNFLYIGRLSSVKNLEMMVTVFNELPEFSLTIIGDGSQKNMLQNIANSNIMFKNSINNNMLKAEFLNHDIFILPSLSEPWGLVIEESLYFGLPVIISKNCGASELISNGVNGYIFNPKDKKGLKNIILNIDQSTYQNLIDGVSKFSLQQKDKEQVNTYL</sequence>
<dbReference type="AlphaFoldDB" id="A0A0S4S1A8"/>
<name>A0A0S4S1A8_CAMHY</name>
<organism evidence="2 3">
    <name type="scientific">Campylobacter hyointestinalis subsp. hyointestinalis</name>
    <dbReference type="NCBI Taxonomy" id="91352"/>
    <lineage>
        <taxon>Bacteria</taxon>
        <taxon>Pseudomonadati</taxon>
        <taxon>Campylobacterota</taxon>
        <taxon>Epsilonproteobacteria</taxon>
        <taxon>Campylobacterales</taxon>
        <taxon>Campylobacteraceae</taxon>
        <taxon>Campylobacter</taxon>
    </lineage>
</organism>
<dbReference type="InterPro" id="IPR001296">
    <property type="entry name" value="Glyco_trans_1"/>
</dbReference>